<gene>
    <name evidence="9 13" type="primary">dnaJ</name>
    <name evidence="13" type="ORF">ACFQQH_06570</name>
</gene>
<dbReference type="NCBIfam" id="TIGR02349">
    <property type="entry name" value="DnaJ_bact"/>
    <property type="match status" value="1"/>
</dbReference>
<feature type="binding site" evidence="9">
    <location>
        <position position="153"/>
    </location>
    <ligand>
        <name>Zn(2+)</name>
        <dbReference type="ChEBI" id="CHEBI:29105"/>
        <label>1</label>
    </ligand>
</feature>
<evidence type="ECO:0000256" key="8">
    <source>
        <dbReference type="ARBA" id="ARBA00023186"/>
    </source>
</evidence>
<comment type="caution">
    <text evidence="13">The sequence shown here is derived from an EMBL/GenBank/DDBJ whole genome shotgun (WGS) entry which is preliminary data.</text>
</comment>
<comment type="subunit">
    <text evidence="9">Homodimer.</text>
</comment>
<feature type="binding site" evidence="9">
    <location>
        <position position="170"/>
    </location>
    <ligand>
        <name>Zn(2+)</name>
        <dbReference type="ChEBI" id="CHEBI:29105"/>
        <label>2</label>
    </ligand>
</feature>
<keyword evidence="6 9" id="KW-0862">Zinc</keyword>
<dbReference type="Pfam" id="PF01556">
    <property type="entry name" value="DnaJ_C"/>
    <property type="match status" value="1"/>
</dbReference>
<dbReference type="PROSITE" id="PS00636">
    <property type="entry name" value="DNAJ_1"/>
    <property type="match status" value="1"/>
</dbReference>
<keyword evidence="8 9" id="KW-0143">Chaperone</keyword>
<reference evidence="14" key="1">
    <citation type="journal article" date="2019" name="Int. J. Syst. Evol. Microbiol.">
        <title>The Global Catalogue of Microorganisms (GCM) 10K type strain sequencing project: providing services to taxonomists for standard genome sequencing and annotation.</title>
        <authorList>
            <consortium name="The Broad Institute Genomics Platform"/>
            <consortium name="The Broad Institute Genome Sequencing Center for Infectious Disease"/>
            <person name="Wu L."/>
            <person name="Ma J."/>
        </authorList>
    </citation>
    <scope>NUCLEOTIDE SEQUENCE [LARGE SCALE GENOMIC DNA]</scope>
    <source>
        <strain evidence="14">JCM 4738</strain>
    </source>
</reference>
<dbReference type="InterPro" id="IPR012724">
    <property type="entry name" value="DnaJ"/>
</dbReference>
<feature type="domain" description="CR-type" evidence="12">
    <location>
        <begin position="140"/>
        <end position="222"/>
    </location>
</feature>
<dbReference type="Gene3D" id="1.10.287.110">
    <property type="entry name" value="DnaJ domain"/>
    <property type="match status" value="1"/>
</dbReference>
<dbReference type="PANTHER" id="PTHR43096">
    <property type="entry name" value="DNAJ HOMOLOG 1, MITOCHONDRIAL-RELATED"/>
    <property type="match status" value="1"/>
</dbReference>
<keyword evidence="4 9" id="KW-0677">Repeat</keyword>
<feature type="repeat" description="CXXCXGXG motif" evidence="9">
    <location>
        <begin position="210"/>
        <end position="217"/>
    </location>
</feature>
<dbReference type="InterPro" id="IPR002939">
    <property type="entry name" value="DnaJ_C"/>
</dbReference>
<feature type="repeat" description="CXXCXGXG motif" evidence="9">
    <location>
        <begin position="196"/>
        <end position="203"/>
    </location>
</feature>
<evidence type="ECO:0000256" key="10">
    <source>
        <dbReference type="PROSITE-ProRule" id="PRU00546"/>
    </source>
</evidence>
<feature type="binding site" evidence="9">
    <location>
        <position position="199"/>
    </location>
    <ligand>
        <name>Zn(2+)</name>
        <dbReference type="ChEBI" id="CHEBI:29105"/>
        <label>2</label>
    </ligand>
</feature>
<evidence type="ECO:0000259" key="11">
    <source>
        <dbReference type="PROSITE" id="PS50076"/>
    </source>
</evidence>
<feature type="binding site" evidence="9">
    <location>
        <position position="196"/>
    </location>
    <ligand>
        <name>Zn(2+)</name>
        <dbReference type="ChEBI" id="CHEBI:29105"/>
        <label>2</label>
    </ligand>
</feature>
<evidence type="ECO:0000256" key="2">
    <source>
        <dbReference type="ARBA" id="ARBA00022705"/>
    </source>
</evidence>
<feature type="binding site" evidence="9">
    <location>
        <position position="210"/>
    </location>
    <ligand>
        <name>Zn(2+)</name>
        <dbReference type="ChEBI" id="CHEBI:29105"/>
        <label>1</label>
    </ligand>
</feature>
<dbReference type="Proteomes" id="UP001596483">
    <property type="component" value="Unassembled WGS sequence"/>
</dbReference>
<evidence type="ECO:0000256" key="5">
    <source>
        <dbReference type="ARBA" id="ARBA00022771"/>
    </source>
</evidence>
<feature type="binding site" evidence="9">
    <location>
        <position position="213"/>
    </location>
    <ligand>
        <name>Zn(2+)</name>
        <dbReference type="ChEBI" id="CHEBI:29105"/>
        <label>1</label>
    </ligand>
</feature>
<dbReference type="SUPFAM" id="SSF49493">
    <property type="entry name" value="HSP40/DnaJ peptide-binding domain"/>
    <property type="match status" value="2"/>
</dbReference>
<dbReference type="SUPFAM" id="SSF46565">
    <property type="entry name" value="Chaperone J-domain"/>
    <property type="match status" value="1"/>
</dbReference>
<comment type="domain">
    <text evidence="9">The J domain is necessary and sufficient to stimulate DnaK ATPase activity. Zinc center 1 plays an important role in the autonomous, DnaK-independent chaperone activity of DnaJ. Zinc center 2 is essential for interaction with DnaK and for DnaJ activity.</text>
</comment>
<comment type="subcellular location">
    <subcellularLocation>
        <location evidence="9">Cytoplasm</location>
    </subcellularLocation>
</comment>
<dbReference type="EMBL" id="JBHTCT010000012">
    <property type="protein sequence ID" value="MFC7364794.1"/>
    <property type="molecule type" value="Genomic_DNA"/>
</dbReference>
<comment type="cofactor">
    <cofactor evidence="9">
        <name>Zn(2+)</name>
        <dbReference type="ChEBI" id="CHEBI:29105"/>
    </cofactor>
    <text evidence="9">Binds 2 Zn(2+) ions per monomer.</text>
</comment>
<dbReference type="PANTHER" id="PTHR43096:SF48">
    <property type="entry name" value="CHAPERONE PROTEIN DNAJ"/>
    <property type="match status" value="1"/>
</dbReference>
<dbReference type="RefSeq" id="WP_157295794.1">
    <property type="nucleotide sequence ID" value="NZ_JBHTCT010000012.1"/>
</dbReference>
<sequence length="383" mass="41417">MSKRDYYEVLGVTKSASKDEIKKAYRKLSKKYHPDLNKEEGSDEKFKEIAEAYEVLSDDDKRARYDQFGHADAAGGFGGGGFGGFGGGGFSGGAAGFDFDDILNTFFGGGGGRRRDPNAPRQGADLSYTMTIDFMDAVFGKETEIDVNKEETCETCDGDGAKPGTSVSTCSECGGSGQVSVTQTTPFGQMVNRRPCPNCQGTGKIIPEKCPECHGAGRVTKRKRIKVTIPAGVEDGQQLRVSGQGEPGVNGGPAGDLYVEFRVRPHERFVREGDDILLELRVNFAQAALGDEVEVPTVHGKVKLKIPAGTQTGTTFRLKDKGVPNVHGYGTGDQHVIIKLVTPTKMTEKQKQLMRDFAAVSGDVPDEYQSSLFDRLKRTFKGD</sequence>
<feature type="binding site" evidence="9">
    <location>
        <position position="173"/>
    </location>
    <ligand>
        <name>Zn(2+)</name>
        <dbReference type="ChEBI" id="CHEBI:29105"/>
        <label>2</label>
    </ligand>
</feature>
<dbReference type="CDD" id="cd06257">
    <property type="entry name" value="DnaJ"/>
    <property type="match status" value="1"/>
</dbReference>
<feature type="zinc finger region" description="CR-type" evidence="10">
    <location>
        <begin position="140"/>
        <end position="222"/>
    </location>
</feature>
<evidence type="ECO:0000259" key="12">
    <source>
        <dbReference type="PROSITE" id="PS51188"/>
    </source>
</evidence>
<evidence type="ECO:0000313" key="14">
    <source>
        <dbReference type="Proteomes" id="UP001596483"/>
    </source>
</evidence>
<dbReference type="InterPro" id="IPR036869">
    <property type="entry name" value="J_dom_sf"/>
</dbReference>
<dbReference type="InterPro" id="IPR001305">
    <property type="entry name" value="HSP_DnaJ_Cys-rich_dom"/>
</dbReference>
<dbReference type="NCBIfam" id="NF008035">
    <property type="entry name" value="PRK10767.1"/>
    <property type="match status" value="1"/>
</dbReference>
<dbReference type="NCBIfam" id="NF010869">
    <property type="entry name" value="PRK14276.1"/>
    <property type="match status" value="1"/>
</dbReference>
<dbReference type="InterPro" id="IPR008971">
    <property type="entry name" value="HSP40/DnaJ_pept-bd"/>
</dbReference>
<feature type="repeat" description="CXXCXGXG motif" evidence="9">
    <location>
        <begin position="153"/>
        <end position="160"/>
    </location>
</feature>
<accession>A0ABW2NEB4</accession>
<dbReference type="SMART" id="SM00271">
    <property type="entry name" value="DnaJ"/>
    <property type="match status" value="1"/>
</dbReference>
<evidence type="ECO:0000256" key="6">
    <source>
        <dbReference type="ARBA" id="ARBA00022833"/>
    </source>
</evidence>
<dbReference type="PROSITE" id="PS50076">
    <property type="entry name" value="DNAJ_2"/>
    <property type="match status" value="1"/>
</dbReference>
<evidence type="ECO:0000256" key="3">
    <source>
        <dbReference type="ARBA" id="ARBA00022723"/>
    </source>
</evidence>
<feature type="domain" description="J" evidence="11">
    <location>
        <begin position="5"/>
        <end position="69"/>
    </location>
</feature>
<dbReference type="Pfam" id="PF00226">
    <property type="entry name" value="DnaJ"/>
    <property type="match status" value="1"/>
</dbReference>
<keyword evidence="14" id="KW-1185">Reference proteome</keyword>
<dbReference type="SUPFAM" id="SSF57938">
    <property type="entry name" value="DnaJ/Hsp40 cysteine-rich domain"/>
    <property type="match status" value="1"/>
</dbReference>
<organism evidence="13 14">
    <name type="scientific">Bhargavaea changchunensis</name>
    <dbReference type="NCBI Taxonomy" id="2134037"/>
    <lineage>
        <taxon>Bacteria</taxon>
        <taxon>Bacillati</taxon>
        <taxon>Bacillota</taxon>
        <taxon>Bacilli</taxon>
        <taxon>Bacillales</taxon>
        <taxon>Caryophanaceae</taxon>
        <taxon>Bhargavaea</taxon>
    </lineage>
</organism>
<comment type="similarity">
    <text evidence="9">Belongs to the DnaJ family.</text>
</comment>
<dbReference type="CDD" id="cd10719">
    <property type="entry name" value="DnaJ_zf"/>
    <property type="match status" value="1"/>
</dbReference>
<dbReference type="Gene3D" id="2.60.260.20">
    <property type="entry name" value="Urease metallochaperone UreE, N-terminal domain"/>
    <property type="match status" value="2"/>
</dbReference>
<evidence type="ECO:0000256" key="1">
    <source>
        <dbReference type="ARBA" id="ARBA00022490"/>
    </source>
</evidence>
<keyword evidence="7 9" id="KW-0346">Stress response</keyword>
<feature type="repeat" description="CXXCXGXG motif" evidence="9">
    <location>
        <begin position="170"/>
        <end position="177"/>
    </location>
</feature>
<dbReference type="PRINTS" id="PR00625">
    <property type="entry name" value="JDOMAIN"/>
</dbReference>
<dbReference type="Pfam" id="PF00684">
    <property type="entry name" value="DnaJ_CXXCXGXG"/>
    <property type="match status" value="1"/>
</dbReference>
<dbReference type="InterPro" id="IPR018253">
    <property type="entry name" value="DnaJ_domain_CS"/>
</dbReference>
<evidence type="ECO:0000256" key="9">
    <source>
        <dbReference type="HAMAP-Rule" id="MF_01152"/>
    </source>
</evidence>
<dbReference type="HAMAP" id="MF_01152">
    <property type="entry name" value="DnaJ"/>
    <property type="match status" value="1"/>
</dbReference>
<dbReference type="CDD" id="cd10747">
    <property type="entry name" value="DnaJ_C"/>
    <property type="match status" value="1"/>
</dbReference>
<evidence type="ECO:0000256" key="4">
    <source>
        <dbReference type="ARBA" id="ARBA00022737"/>
    </source>
</evidence>
<keyword evidence="3 9" id="KW-0479">Metal-binding</keyword>
<keyword evidence="2 9" id="KW-0235">DNA replication</keyword>
<dbReference type="PROSITE" id="PS51188">
    <property type="entry name" value="ZF_CR"/>
    <property type="match status" value="1"/>
</dbReference>
<dbReference type="Gene3D" id="2.10.230.10">
    <property type="entry name" value="Heat shock protein DnaJ, cysteine-rich domain"/>
    <property type="match status" value="1"/>
</dbReference>
<comment type="function">
    <text evidence="9">Participates actively in the response to hyperosmotic and heat shock by preventing the aggregation of stress-denatured proteins and by disaggregating proteins, also in an autonomous, DnaK-independent fashion. Unfolded proteins bind initially to DnaJ; upon interaction with the DnaJ-bound protein, DnaK hydrolyzes its bound ATP, resulting in the formation of a stable complex. GrpE releases ADP from DnaK; ATP binding to DnaK triggers the release of the substrate protein, thus completing the reaction cycle. Several rounds of ATP-dependent interactions between DnaJ, DnaK and GrpE are required for fully efficient folding. Also involved, together with DnaK and GrpE, in the DNA replication of plasmids through activation of initiation proteins.</text>
</comment>
<dbReference type="InterPro" id="IPR001623">
    <property type="entry name" value="DnaJ_domain"/>
</dbReference>
<feature type="binding site" evidence="9">
    <location>
        <position position="156"/>
    </location>
    <ligand>
        <name>Zn(2+)</name>
        <dbReference type="ChEBI" id="CHEBI:29105"/>
        <label>1</label>
    </ligand>
</feature>
<dbReference type="NCBIfam" id="NF010873">
    <property type="entry name" value="PRK14280.1"/>
    <property type="match status" value="1"/>
</dbReference>
<keyword evidence="5 9" id="KW-0863">Zinc-finger</keyword>
<name>A0ABW2NEB4_9BACL</name>
<proteinExistence type="inferred from homology"/>
<protein>
    <recommendedName>
        <fullName evidence="9">Chaperone protein DnaJ</fullName>
    </recommendedName>
</protein>
<dbReference type="InterPro" id="IPR036410">
    <property type="entry name" value="HSP_DnaJ_Cys-rich_dom_sf"/>
</dbReference>
<evidence type="ECO:0000313" key="13">
    <source>
        <dbReference type="EMBL" id="MFC7364794.1"/>
    </source>
</evidence>
<keyword evidence="1 9" id="KW-0963">Cytoplasm</keyword>
<evidence type="ECO:0000256" key="7">
    <source>
        <dbReference type="ARBA" id="ARBA00023016"/>
    </source>
</evidence>